<protein>
    <submittedName>
        <fullName evidence="1">Uncharacterized protein</fullName>
    </submittedName>
</protein>
<sequence length="75" mass="8034">MLASRGVVPARGSKDPGGRVLGFAADAFSSFGSAQPWPMVCTGTFGRMNCLPASVRRPSSAVRRRVWWRAYSASS</sequence>
<organism evidence="1">
    <name type="scientific">Streptomyces sp. SID12501</name>
    <dbReference type="NCBI Taxonomy" id="2706042"/>
    <lineage>
        <taxon>Bacteria</taxon>
        <taxon>Bacillati</taxon>
        <taxon>Actinomycetota</taxon>
        <taxon>Actinomycetes</taxon>
        <taxon>Kitasatosporales</taxon>
        <taxon>Streptomycetaceae</taxon>
        <taxon>Streptomyces</taxon>
    </lineage>
</organism>
<reference evidence="1" key="1">
    <citation type="submission" date="2020-01" db="EMBL/GenBank/DDBJ databases">
        <title>Insect and environment-associated Actinomycetes.</title>
        <authorList>
            <person name="Currrie C."/>
            <person name="Chevrette M."/>
            <person name="Carlson C."/>
            <person name="Stubbendieck R."/>
            <person name="Wendt-Pienkowski E."/>
        </authorList>
    </citation>
    <scope>NUCLEOTIDE SEQUENCE</scope>
    <source>
        <strain evidence="1">SID12501</strain>
    </source>
</reference>
<gene>
    <name evidence="1" type="ORF">G3I71_12850</name>
</gene>
<accession>A0A6B3BQQ3</accession>
<comment type="caution">
    <text evidence="1">The sequence shown here is derived from an EMBL/GenBank/DDBJ whole genome shotgun (WGS) entry which is preliminary data.</text>
</comment>
<dbReference type="EMBL" id="JAAGLU010000009">
    <property type="protein sequence ID" value="NEC86687.1"/>
    <property type="molecule type" value="Genomic_DNA"/>
</dbReference>
<dbReference type="AlphaFoldDB" id="A0A6B3BQQ3"/>
<evidence type="ECO:0000313" key="1">
    <source>
        <dbReference type="EMBL" id="NEC86687.1"/>
    </source>
</evidence>
<name>A0A6B3BQQ3_9ACTN</name>
<proteinExistence type="predicted"/>